<dbReference type="SUPFAM" id="SSF53098">
    <property type="entry name" value="Ribonuclease H-like"/>
    <property type="match status" value="2"/>
</dbReference>
<dbReference type="Proteomes" id="UP000475862">
    <property type="component" value="Unassembled WGS sequence"/>
</dbReference>
<dbReference type="InterPro" id="IPR006580">
    <property type="entry name" value="Znf_TTF"/>
</dbReference>
<dbReference type="Pfam" id="PF14291">
    <property type="entry name" value="DUF4371"/>
    <property type="match status" value="1"/>
</dbReference>
<evidence type="ECO:0000313" key="3">
    <source>
        <dbReference type="EMBL" id="KAE9530023.1"/>
    </source>
</evidence>
<dbReference type="PANTHER" id="PTHR45749">
    <property type="match status" value="1"/>
</dbReference>
<dbReference type="OrthoDB" id="6593027at2759"/>
<dbReference type="EMBL" id="VYZN01000043">
    <property type="protein sequence ID" value="KAE9530023.1"/>
    <property type="molecule type" value="Genomic_DNA"/>
</dbReference>
<reference evidence="3 4" key="1">
    <citation type="submission" date="2019-08" db="EMBL/GenBank/DDBJ databases">
        <title>The genome of the soybean aphid Biotype 1, its phylome, world population structure and adaptation to the North American continent.</title>
        <authorList>
            <person name="Giordano R."/>
            <person name="Donthu R.K."/>
            <person name="Hernandez A.G."/>
            <person name="Wright C.L."/>
            <person name="Zimin A.V."/>
        </authorList>
    </citation>
    <scope>NUCLEOTIDE SEQUENCE [LARGE SCALE GENOMIC DNA]</scope>
    <source>
        <tissue evidence="3">Whole aphids</tissue>
    </source>
</reference>
<evidence type="ECO:0000256" key="1">
    <source>
        <dbReference type="SAM" id="MobiDB-lite"/>
    </source>
</evidence>
<dbReference type="Pfam" id="PF05699">
    <property type="entry name" value="Dimer_Tnp_hAT"/>
    <property type="match status" value="1"/>
</dbReference>
<name>A0A6G0TC91_APHGL</name>
<dbReference type="InterPro" id="IPR025398">
    <property type="entry name" value="DUF4371"/>
</dbReference>
<dbReference type="PANTHER" id="PTHR45749:SF37">
    <property type="entry name" value="OS05G0311600 PROTEIN"/>
    <property type="match status" value="1"/>
</dbReference>
<dbReference type="AlphaFoldDB" id="A0A6G0TC91"/>
<protein>
    <recommendedName>
        <fullName evidence="2">TTF-type domain-containing protein</fullName>
    </recommendedName>
</protein>
<organism evidence="3 4">
    <name type="scientific">Aphis glycines</name>
    <name type="common">Soybean aphid</name>
    <dbReference type="NCBI Taxonomy" id="307491"/>
    <lineage>
        <taxon>Eukaryota</taxon>
        <taxon>Metazoa</taxon>
        <taxon>Ecdysozoa</taxon>
        <taxon>Arthropoda</taxon>
        <taxon>Hexapoda</taxon>
        <taxon>Insecta</taxon>
        <taxon>Pterygota</taxon>
        <taxon>Neoptera</taxon>
        <taxon>Paraneoptera</taxon>
        <taxon>Hemiptera</taxon>
        <taxon>Sternorrhyncha</taxon>
        <taxon>Aphidomorpha</taxon>
        <taxon>Aphidoidea</taxon>
        <taxon>Aphididae</taxon>
        <taxon>Aphidini</taxon>
        <taxon>Aphis</taxon>
        <taxon>Aphis</taxon>
    </lineage>
</organism>
<sequence>MLIIFYYERKKRKGGAARLREKNKKLLLTAGLNCHSLLSMFSTMSEKQKPYYFESDSLAELMKSPATHISNYLNNEEGKLFEKKEIDETVVKSTKCDTESKDFKPEVSDLSISKYDSPKQPLLASFPKNKNKSAFNLKLYKHFNWIEYSIIKDQVYSSVASGIIHSRKKEVEDYRQHVYYLLKTILYLAKQGIPFRGHDESKKSSNHGNCIELLSMFCDDNVELKLESRYGHYTSPEYQNDCIKIIASITRSNTIKQISPIGVFSILVDETKDTTLGCYHMVKCNASTLSQEIQKIVIENNLDINKCIAQCYDRASVMSGVLSGVQKRIADVLPQAIFVHCYAHRLNLCLIHSIQNNSIVVNCFDTVQSLYKYLMNGHTHYEIFMKVQEDKNLKSIHLERLVETRWSCCHSSLQKIKMRITEILDVLKNNAFQNDTSTAISSHILPESSESQIVLIKSVIENVDVDCPASKDCIEQENNMKVCTEVSQVQVSESDSNIDENYLKAHRILSSKVNDPSNKLPSNRLEFKEIINRGPCRPVLKLYPRTLQSNSQRSFQKSWYDKFSWLEYSTVTDAAYCFSCRCFAGNEKNKGQIDTAFTVKGFKGWYRGIQCLQTHQTSLAYLNSVTALNNFLSAKSIDEVINESVTQQISKLENERLNNRKIMWRLVEVTVCLAKCGKPFRGHDESSHSFQKGLFKEFVELLSRYDMVLQNHFENGPKNASYTKMRAKGKGILHQMKTFEFIFCLTMMQPILEMILKVSTVLQTENLDLLTAMSIVKSLKSSLSSMRNSPQDEEFHKVFKKAVTMCEENNIIIPKIKNRKVSCKLDDTPLSQHTYQTQNEYIKIEVYFSTLDILMNSMNERFQQETVDIICAVAKLINLEFNIESLNLFQRFFHVVAENLEAEITILKNMKDTPRPIGNSVSTIHEWLDWLSIKGRADIFKQFLQVLRIFVVIPVTSCSCERTFSKLSIIKNKLRSTMSQDRLNSLLFLFVEQKMTANVNIDEVIDQFKLMVPNDRRLCGQLDNSLLYNILVNSMNERFQQETVDIICAVAKLINLEFNIESLNLFQRSTMSQDRLNSLLFLFVEQKMTANVNIDESVIDTTSYTVSVASDAAVSTESTSPVSTVGVENGASQKGAMRQGMTLH</sequence>
<gene>
    <name evidence="3" type="ORF">AGLY_011485</name>
</gene>
<dbReference type="InterPro" id="IPR008906">
    <property type="entry name" value="HATC_C_dom"/>
</dbReference>
<proteinExistence type="predicted"/>
<comment type="caution">
    <text evidence="3">The sequence shown here is derived from an EMBL/GenBank/DDBJ whole genome shotgun (WGS) entry which is preliminary data.</text>
</comment>
<feature type="domain" description="TTF-type" evidence="2">
    <location>
        <begin position="551"/>
        <end position="651"/>
    </location>
</feature>
<feature type="region of interest" description="Disordered" evidence="1">
    <location>
        <begin position="1119"/>
        <end position="1144"/>
    </location>
</feature>
<accession>A0A6G0TC91</accession>
<dbReference type="SMART" id="SM00597">
    <property type="entry name" value="ZnF_TTF"/>
    <property type="match status" value="1"/>
</dbReference>
<evidence type="ECO:0000259" key="2">
    <source>
        <dbReference type="SMART" id="SM00597"/>
    </source>
</evidence>
<keyword evidence="4" id="KW-1185">Reference proteome</keyword>
<dbReference type="InterPro" id="IPR012337">
    <property type="entry name" value="RNaseH-like_sf"/>
</dbReference>
<dbReference type="GO" id="GO:0046983">
    <property type="term" value="F:protein dimerization activity"/>
    <property type="evidence" value="ECO:0007669"/>
    <property type="project" value="InterPro"/>
</dbReference>
<evidence type="ECO:0000313" key="4">
    <source>
        <dbReference type="Proteomes" id="UP000475862"/>
    </source>
</evidence>